<proteinExistence type="predicted"/>
<keyword evidence="1" id="KW-0812">Transmembrane</keyword>
<organism evidence="2 3">
    <name type="scientific">Forsythia ovata</name>
    <dbReference type="NCBI Taxonomy" id="205694"/>
    <lineage>
        <taxon>Eukaryota</taxon>
        <taxon>Viridiplantae</taxon>
        <taxon>Streptophyta</taxon>
        <taxon>Embryophyta</taxon>
        <taxon>Tracheophyta</taxon>
        <taxon>Spermatophyta</taxon>
        <taxon>Magnoliopsida</taxon>
        <taxon>eudicotyledons</taxon>
        <taxon>Gunneridae</taxon>
        <taxon>Pentapetalae</taxon>
        <taxon>asterids</taxon>
        <taxon>lamiids</taxon>
        <taxon>Lamiales</taxon>
        <taxon>Oleaceae</taxon>
        <taxon>Forsythieae</taxon>
        <taxon>Forsythia</taxon>
    </lineage>
</organism>
<comment type="caution">
    <text evidence="2">The sequence shown here is derived from an EMBL/GenBank/DDBJ whole genome shotgun (WGS) entry which is preliminary data.</text>
</comment>
<keyword evidence="3" id="KW-1185">Reference proteome</keyword>
<feature type="transmembrane region" description="Helical" evidence="1">
    <location>
        <begin position="27"/>
        <end position="53"/>
    </location>
</feature>
<dbReference type="AlphaFoldDB" id="A0ABD1W2P3"/>
<dbReference type="EMBL" id="JBFOLJ010000004">
    <property type="protein sequence ID" value="KAL2543756.1"/>
    <property type="molecule type" value="Genomic_DNA"/>
</dbReference>
<sequence length="126" mass="14127">MCKYCYLHVQQNGNTTRRSLRKLIMNLIMSMLEITNDFYFLVWIMYSCFFYGLTDQCGESALRSVSPNLAVALVAVRAVASPGVWIVTLRPLVSLAEPSSTNSTESSSECMNFTTMEFLETQVSVG</sequence>
<keyword evidence="1" id="KW-0472">Membrane</keyword>
<gene>
    <name evidence="2" type="ORF">Fot_12989</name>
</gene>
<evidence type="ECO:0000256" key="1">
    <source>
        <dbReference type="SAM" id="Phobius"/>
    </source>
</evidence>
<name>A0ABD1W2P3_9LAMI</name>
<protein>
    <recommendedName>
        <fullName evidence="4">Vomeronasal type-1 receptor</fullName>
    </recommendedName>
</protein>
<evidence type="ECO:0000313" key="2">
    <source>
        <dbReference type="EMBL" id="KAL2543756.1"/>
    </source>
</evidence>
<reference evidence="3" key="1">
    <citation type="submission" date="2024-07" db="EMBL/GenBank/DDBJ databases">
        <title>Two chromosome-level genome assemblies of Korean endemic species Abeliophyllum distichum and Forsythia ovata (Oleaceae).</title>
        <authorList>
            <person name="Jang H."/>
        </authorList>
    </citation>
    <scope>NUCLEOTIDE SEQUENCE [LARGE SCALE GENOMIC DNA]</scope>
</reference>
<accession>A0ABD1W2P3</accession>
<evidence type="ECO:0008006" key="4">
    <source>
        <dbReference type="Google" id="ProtNLM"/>
    </source>
</evidence>
<dbReference type="Proteomes" id="UP001604277">
    <property type="component" value="Unassembled WGS sequence"/>
</dbReference>
<keyword evidence="1" id="KW-1133">Transmembrane helix</keyword>
<evidence type="ECO:0000313" key="3">
    <source>
        <dbReference type="Proteomes" id="UP001604277"/>
    </source>
</evidence>